<gene>
    <name evidence="1" type="ORF">E2553_32710</name>
</gene>
<protein>
    <submittedName>
        <fullName evidence="1">Uncharacterized protein</fullName>
    </submittedName>
</protein>
<dbReference type="AlphaFoldDB" id="A0A4Y8MVN2"/>
<name>A0A4Y8MVN2_9BURK</name>
<evidence type="ECO:0000313" key="2">
    <source>
        <dbReference type="Proteomes" id="UP000297385"/>
    </source>
</evidence>
<dbReference type="Proteomes" id="UP000297385">
    <property type="component" value="Unassembled WGS sequence"/>
</dbReference>
<reference evidence="1 2" key="1">
    <citation type="submission" date="2019-03" db="EMBL/GenBank/DDBJ databases">
        <title>Complete Genome Sequence of Paraburkholderia dipogonis ICMP 19430T, a Nitrogen-fixing Symbiont of the South African Invasive Legume Dipogon lignosus in New Zealand.</title>
        <authorList>
            <person name="De Meyer S.E."/>
        </authorList>
    </citation>
    <scope>NUCLEOTIDE SEQUENCE [LARGE SCALE GENOMIC DNA]</scope>
    <source>
        <strain evidence="1 2">ICMP 19430</strain>
    </source>
</reference>
<proteinExistence type="predicted"/>
<sequence length="137" mass="14920">MAMLRFKRSLCEAVLHGRNRQNNAKRFMPRVVTRDVREGLAGCLFKPNRHARQKPLVALKHTTATPERSRDVDASRGTKLNASAVPDAGLAAVGRIILGSAPELLFLFSPLPLIRSTRAISGVATKGTTRISSLFAC</sequence>
<comment type="caution">
    <text evidence="1">The sequence shown here is derived from an EMBL/GenBank/DDBJ whole genome shotgun (WGS) entry which is preliminary data.</text>
</comment>
<accession>A0A4Y8MVN2</accession>
<dbReference type="RefSeq" id="WP_134464463.1">
    <property type="nucleotide sequence ID" value="NZ_SNVI01000002.1"/>
</dbReference>
<evidence type="ECO:0000313" key="1">
    <source>
        <dbReference type="EMBL" id="TFE41432.1"/>
    </source>
</evidence>
<organism evidence="1 2">
    <name type="scientific">Paraburkholderia dipogonis</name>
    <dbReference type="NCBI Taxonomy" id="1211383"/>
    <lineage>
        <taxon>Bacteria</taxon>
        <taxon>Pseudomonadati</taxon>
        <taxon>Pseudomonadota</taxon>
        <taxon>Betaproteobacteria</taxon>
        <taxon>Burkholderiales</taxon>
        <taxon>Burkholderiaceae</taxon>
        <taxon>Paraburkholderia</taxon>
    </lineage>
</organism>
<dbReference type="EMBL" id="SNVI01000002">
    <property type="protein sequence ID" value="TFE41432.1"/>
    <property type="molecule type" value="Genomic_DNA"/>
</dbReference>